<dbReference type="PANTHER" id="PTHR33969">
    <property type="entry name" value="SEGREGATION AND CONDENSATION PROTEIN A"/>
    <property type="match status" value="1"/>
</dbReference>
<dbReference type="Gene3D" id="6.10.250.2410">
    <property type="match status" value="1"/>
</dbReference>
<dbReference type="PANTHER" id="PTHR33969:SF2">
    <property type="entry name" value="SEGREGATION AND CONDENSATION PROTEIN A"/>
    <property type="match status" value="1"/>
</dbReference>
<proteinExistence type="predicted"/>
<evidence type="ECO:0000313" key="3">
    <source>
        <dbReference type="Proteomes" id="UP000034036"/>
    </source>
</evidence>
<comment type="caution">
    <text evidence="2">The sequence shown here is derived from an EMBL/GenBank/DDBJ whole genome shotgun (WGS) entry which is preliminary data.</text>
</comment>
<name>A0A0G1BLI6_9BACT</name>
<accession>A0A0G1BLI6</accession>
<gene>
    <name evidence="2" type="ORF">UV11_C0019G0014</name>
</gene>
<dbReference type="AlphaFoldDB" id="A0A0G1BLI6"/>
<reference evidence="2 3" key="1">
    <citation type="journal article" date="2015" name="Nature">
        <title>rRNA introns, odd ribosomes, and small enigmatic genomes across a large radiation of phyla.</title>
        <authorList>
            <person name="Brown C.T."/>
            <person name="Hug L.A."/>
            <person name="Thomas B.C."/>
            <person name="Sharon I."/>
            <person name="Castelle C.J."/>
            <person name="Singh A."/>
            <person name="Wilkins M.J."/>
            <person name="Williams K.H."/>
            <person name="Banfield J.F."/>
        </authorList>
    </citation>
    <scope>NUCLEOTIDE SEQUENCE [LARGE SCALE GENOMIC DNA]</scope>
</reference>
<dbReference type="InterPro" id="IPR023093">
    <property type="entry name" value="ScpA-like_C"/>
</dbReference>
<dbReference type="Pfam" id="PF02616">
    <property type="entry name" value="SMC_ScpA"/>
    <property type="match status" value="1"/>
</dbReference>
<dbReference type="Gene3D" id="1.10.10.580">
    <property type="entry name" value="Structural maintenance of chromosome 1. Chain E"/>
    <property type="match status" value="1"/>
</dbReference>
<dbReference type="STRING" id="1618659.UV11_C0019G0014"/>
<organism evidence="2 3">
    <name type="scientific">Candidatus Giovannonibacteria bacterium GW2011_GWF2_42_19</name>
    <dbReference type="NCBI Taxonomy" id="1618659"/>
    <lineage>
        <taxon>Bacteria</taxon>
        <taxon>Candidatus Giovannoniibacteriota</taxon>
    </lineage>
</organism>
<sequence>MKYKFKLDQFEGPLNLLLDMIESRKLSISSVSLAQITDEYIKHIRKLEEFPKEEVAEFLVVASTLMLIKSRSLLPGIELSEEEEKDIYDLEFRLNLLKKIRELSPHIKKAWAKNPAFSREAFFAMDLGFIEPKGVDANFLKESLASIIAAFPKIEMLPEKTIQKIISIEEKMLELVSRFSAKLKAGFHEIVASKNKTDVIVGFLALLELVKQGAFLVKQDERFGNIEIEKKDK</sequence>
<dbReference type="InterPro" id="IPR003768">
    <property type="entry name" value="ScpA"/>
</dbReference>
<protein>
    <recommendedName>
        <fullName evidence="1">Segregation and condensation protein A</fullName>
    </recommendedName>
</protein>
<evidence type="ECO:0000313" key="2">
    <source>
        <dbReference type="EMBL" id="KKS47131.1"/>
    </source>
</evidence>
<dbReference type="PATRIC" id="fig|1618659.3.peg.687"/>
<dbReference type="EMBL" id="LCDF01000019">
    <property type="protein sequence ID" value="KKS47131.1"/>
    <property type="molecule type" value="Genomic_DNA"/>
</dbReference>
<dbReference type="Proteomes" id="UP000034036">
    <property type="component" value="Unassembled WGS sequence"/>
</dbReference>
<evidence type="ECO:0000256" key="1">
    <source>
        <dbReference type="ARBA" id="ARBA00044777"/>
    </source>
</evidence>